<dbReference type="Pfam" id="PF12146">
    <property type="entry name" value="Hydrolase_4"/>
    <property type="match status" value="1"/>
</dbReference>
<dbReference type="Proteomes" id="UP000732298">
    <property type="component" value="Unassembled WGS sequence"/>
</dbReference>
<dbReference type="Gene3D" id="3.40.50.1820">
    <property type="entry name" value="alpha/beta hydrolase"/>
    <property type="match status" value="1"/>
</dbReference>
<evidence type="ECO:0000259" key="1">
    <source>
        <dbReference type="Pfam" id="PF12146"/>
    </source>
</evidence>
<reference evidence="2" key="1">
    <citation type="submission" date="2020-07" db="EMBL/GenBank/DDBJ databases">
        <title>Huge and variable diversity of episymbiotic CPR bacteria and DPANN archaea in groundwater ecosystems.</title>
        <authorList>
            <person name="He C.Y."/>
            <person name="Keren R."/>
            <person name="Whittaker M."/>
            <person name="Farag I.F."/>
            <person name="Doudna J."/>
            <person name="Cate J.H.D."/>
            <person name="Banfield J.F."/>
        </authorList>
    </citation>
    <scope>NUCLEOTIDE SEQUENCE</scope>
    <source>
        <strain evidence="2">NC_groundwater_1296_Ag_S-0.2um_52_80</strain>
    </source>
</reference>
<accession>A0A8T3YQ83</accession>
<sequence>MKKAFTVFVFLFLLVGCTKTAQEQGAGEAGIESGGGVLAGSGDFEKVSFRTEDGFTIAANLWRGGKAVVLLHQFQLDKASYGSLAAKLADANYTVLAIDLRGHGESLDRNGLKIRHSSFSGQDFRDMAKDVKAAKKYLQQEGFAMHAIVGSSIGANTAVNYSAQDASVEKIVLLSPGMEFKGIDAGAQARSVKAKALIVASDDDPYSFTSGQALAKLINGAEFMPLRNAGHGTYMFLSTNLEEKIVQWISK</sequence>
<dbReference type="SUPFAM" id="SSF53474">
    <property type="entry name" value="alpha/beta-Hydrolases"/>
    <property type="match status" value="1"/>
</dbReference>
<dbReference type="PANTHER" id="PTHR43433:SF5">
    <property type="entry name" value="AB HYDROLASE-1 DOMAIN-CONTAINING PROTEIN"/>
    <property type="match status" value="1"/>
</dbReference>
<dbReference type="PROSITE" id="PS51257">
    <property type="entry name" value="PROKAR_LIPOPROTEIN"/>
    <property type="match status" value="1"/>
</dbReference>
<keyword evidence="2" id="KW-0378">Hydrolase</keyword>
<gene>
    <name evidence="2" type="ORF">HY544_05420</name>
</gene>
<evidence type="ECO:0000313" key="3">
    <source>
        <dbReference type="Proteomes" id="UP000732298"/>
    </source>
</evidence>
<evidence type="ECO:0000313" key="2">
    <source>
        <dbReference type="EMBL" id="MBI4210911.1"/>
    </source>
</evidence>
<comment type="caution">
    <text evidence="2">The sequence shown here is derived from an EMBL/GenBank/DDBJ whole genome shotgun (WGS) entry which is preliminary data.</text>
</comment>
<protein>
    <submittedName>
        <fullName evidence="2">Alpha/beta fold hydrolase</fullName>
    </submittedName>
</protein>
<dbReference type="PANTHER" id="PTHR43433">
    <property type="entry name" value="HYDROLASE, ALPHA/BETA FOLD FAMILY PROTEIN"/>
    <property type="match status" value="1"/>
</dbReference>
<organism evidence="2 3">
    <name type="scientific">Candidatus Iainarchaeum sp</name>
    <dbReference type="NCBI Taxonomy" id="3101447"/>
    <lineage>
        <taxon>Archaea</taxon>
        <taxon>Candidatus Iainarchaeota</taxon>
        <taxon>Candidatus Iainarchaeia</taxon>
        <taxon>Candidatus Iainarchaeales</taxon>
        <taxon>Candidatus Iainarchaeaceae</taxon>
        <taxon>Candidatus Iainarchaeum</taxon>
    </lineage>
</organism>
<dbReference type="InterPro" id="IPR022742">
    <property type="entry name" value="Hydrolase_4"/>
</dbReference>
<dbReference type="AlphaFoldDB" id="A0A8T3YQ83"/>
<dbReference type="GO" id="GO:0016787">
    <property type="term" value="F:hydrolase activity"/>
    <property type="evidence" value="ECO:0007669"/>
    <property type="project" value="UniProtKB-KW"/>
</dbReference>
<dbReference type="EMBL" id="JACQPB010000050">
    <property type="protein sequence ID" value="MBI4210911.1"/>
    <property type="molecule type" value="Genomic_DNA"/>
</dbReference>
<proteinExistence type="predicted"/>
<feature type="domain" description="Serine aminopeptidase S33" evidence="1">
    <location>
        <begin position="66"/>
        <end position="182"/>
    </location>
</feature>
<dbReference type="InterPro" id="IPR029058">
    <property type="entry name" value="AB_hydrolase_fold"/>
</dbReference>
<dbReference type="InterPro" id="IPR050471">
    <property type="entry name" value="AB_hydrolase"/>
</dbReference>
<name>A0A8T3YQ83_9ARCH</name>